<reference evidence="2 3" key="1">
    <citation type="journal article" date="2015" name="Genome Biol. Evol.">
        <title>Comparative Genomics of a Bacterivorous Green Alga Reveals Evolutionary Causalities and Consequences of Phago-Mixotrophic Mode of Nutrition.</title>
        <authorList>
            <person name="Burns J.A."/>
            <person name="Paasch A."/>
            <person name="Narechania A."/>
            <person name="Kim E."/>
        </authorList>
    </citation>
    <scope>NUCLEOTIDE SEQUENCE [LARGE SCALE GENOMIC DNA]</scope>
    <source>
        <strain evidence="2 3">PLY_AMNH</strain>
    </source>
</reference>
<sequence>MIPSRKHAIFCFAVLAFALGSNADYDEDEIETEPIDRSYEAQLLVRKVIAEDVLVEFSNITVTYGIFNTGGSAAFSVDLTDASWGDLYEVVEGEASQSWTRIAAGASVNHTIIVKPKYAGPLMNQPAKVTYLPTSDTDEPQVVGSSLPVGKVLSSAEKYMKMALQVGKYLTLGFVRTEGEWKVFGSLSAVLFALFMGNTMALKGKAWHKDRQSRIAMEALGVSDESK</sequence>
<dbReference type="PANTHER" id="PTHR12861:SF3">
    <property type="entry name" value="TRANSLOCON-ASSOCIATED PROTEIN SUBUNIT BETA"/>
    <property type="match status" value="1"/>
</dbReference>
<dbReference type="Proteomes" id="UP001190700">
    <property type="component" value="Unassembled WGS sequence"/>
</dbReference>
<keyword evidence="1" id="KW-0732">Signal</keyword>
<organism evidence="2 3">
    <name type="scientific">Cymbomonas tetramitiformis</name>
    <dbReference type="NCBI Taxonomy" id="36881"/>
    <lineage>
        <taxon>Eukaryota</taxon>
        <taxon>Viridiplantae</taxon>
        <taxon>Chlorophyta</taxon>
        <taxon>Pyramimonadophyceae</taxon>
        <taxon>Pyramimonadales</taxon>
        <taxon>Pyramimonadaceae</taxon>
        <taxon>Cymbomonas</taxon>
    </lineage>
</organism>
<dbReference type="AlphaFoldDB" id="A0AAE0CC61"/>
<proteinExistence type="predicted"/>
<feature type="signal peptide" evidence="1">
    <location>
        <begin position="1"/>
        <end position="23"/>
    </location>
</feature>
<dbReference type="GO" id="GO:0005783">
    <property type="term" value="C:endoplasmic reticulum"/>
    <property type="evidence" value="ECO:0007669"/>
    <property type="project" value="TreeGrafter"/>
</dbReference>
<gene>
    <name evidence="2" type="ORF">CYMTET_39049</name>
</gene>
<dbReference type="EMBL" id="LGRX02025931">
    <property type="protein sequence ID" value="KAK3251614.1"/>
    <property type="molecule type" value="Genomic_DNA"/>
</dbReference>
<dbReference type="PANTHER" id="PTHR12861">
    <property type="entry name" value="TRANSLOCON-ASSOCIATED PROTEIN, BETA SUBUNIT PRECURSOR TRAP-BETA SIGNAL SEQUENCE RECEPTOR BETA SUBUNIT"/>
    <property type="match status" value="1"/>
</dbReference>
<accession>A0AAE0CC61</accession>
<name>A0AAE0CC61_9CHLO</name>
<comment type="caution">
    <text evidence="2">The sequence shown here is derived from an EMBL/GenBank/DDBJ whole genome shotgun (WGS) entry which is preliminary data.</text>
</comment>
<evidence type="ECO:0008006" key="4">
    <source>
        <dbReference type="Google" id="ProtNLM"/>
    </source>
</evidence>
<feature type="chain" id="PRO_5042220476" description="Translocon-associated protein subunit beta" evidence="1">
    <location>
        <begin position="24"/>
        <end position="227"/>
    </location>
</feature>
<protein>
    <recommendedName>
        <fullName evidence="4">Translocon-associated protein subunit beta</fullName>
    </recommendedName>
</protein>
<dbReference type="Pfam" id="PF05753">
    <property type="entry name" value="TRAP_beta"/>
    <property type="match status" value="1"/>
</dbReference>
<keyword evidence="3" id="KW-1185">Reference proteome</keyword>
<evidence type="ECO:0000313" key="2">
    <source>
        <dbReference type="EMBL" id="KAK3251614.1"/>
    </source>
</evidence>
<evidence type="ECO:0000256" key="1">
    <source>
        <dbReference type="SAM" id="SignalP"/>
    </source>
</evidence>
<evidence type="ECO:0000313" key="3">
    <source>
        <dbReference type="Proteomes" id="UP001190700"/>
    </source>
</evidence>